<keyword evidence="3" id="KW-1185">Reference proteome</keyword>
<dbReference type="RefSeq" id="WP_307493885.1">
    <property type="nucleotide sequence ID" value="NZ_JAUSVB010000005.1"/>
</dbReference>
<accession>A0ABU0EIH1</accession>
<dbReference type="Proteomes" id="UP001239626">
    <property type="component" value="Unassembled WGS sequence"/>
</dbReference>
<protein>
    <recommendedName>
        <fullName evidence="4">Major facilitator superfamily (MFS) profile domain-containing protein</fullName>
    </recommendedName>
</protein>
<sequence>MDAEPKAPISPTRLRVGVFLILLWWIPVWLAAPVIGEAFGLDVTSVAIALAVVQTVVGALGTLVAGKQITRILRGVPRKQMLPTVWRVFLHGTLDD</sequence>
<evidence type="ECO:0008006" key="4">
    <source>
        <dbReference type="Google" id="ProtNLM"/>
    </source>
</evidence>
<evidence type="ECO:0000313" key="2">
    <source>
        <dbReference type="EMBL" id="MDQ0375072.1"/>
    </source>
</evidence>
<gene>
    <name evidence="2" type="ORF">J2X26_003402</name>
</gene>
<keyword evidence="1" id="KW-1133">Transmembrane helix</keyword>
<feature type="transmembrane region" description="Helical" evidence="1">
    <location>
        <begin position="44"/>
        <end position="65"/>
    </location>
</feature>
<name>A0ABU0EIH1_9CELL</name>
<comment type="caution">
    <text evidence="2">The sequence shown here is derived from an EMBL/GenBank/DDBJ whole genome shotgun (WGS) entry which is preliminary data.</text>
</comment>
<proteinExistence type="predicted"/>
<organism evidence="2 3">
    <name type="scientific">Cellulomonas humilata</name>
    <dbReference type="NCBI Taxonomy" id="144055"/>
    <lineage>
        <taxon>Bacteria</taxon>
        <taxon>Bacillati</taxon>
        <taxon>Actinomycetota</taxon>
        <taxon>Actinomycetes</taxon>
        <taxon>Micrococcales</taxon>
        <taxon>Cellulomonadaceae</taxon>
        <taxon>Cellulomonas</taxon>
    </lineage>
</organism>
<evidence type="ECO:0000313" key="3">
    <source>
        <dbReference type="Proteomes" id="UP001239626"/>
    </source>
</evidence>
<keyword evidence="1" id="KW-0472">Membrane</keyword>
<dbReference type="EMBL" id="JAUSVB010000005">
    <property type="protein sequence ID" value="MDQ0375072.1"/>
    <property type="molecule type" value="Genomic_DNA"/>
</dbReference>
<keyword evidence="1" id="KW-0812">Transmembrane</keyword>
<reference evidence="2 3" key="1">
    <citation type="submission" date="2023-07" db="EMBL/GenBank/DDBJ databases">
        <title>Sorghum-associated microbial communities from plants grown in Nebraska, USA.</title>
        <authorList>
            <person name="Schachtman D."/>
        </authorList>
    </citation>
    <scope>NUCLEOTIDE SEQUENCE [LARGE SCALE GENOMIC DNA]</scope>
    <source>
        <strain evidence="2 3">BE332</strain>
    </source>
</reference>
<evidence type="ECO:0000256" key="1">
    <source>
        <dbReference type="SAM" id="Phobius"/>
    </source>
</evidence>
<feature type="transmembrane region" description="Helical" evidence="1">
    <location>
        <begin position="12"/>
        <end position="32"/>
    </location>
</feature>